<feature type="domain" description="CCR4-NOT transcription complex subunit 1 TTP binding" evidence="3">
    <location>
        <begin position="152"/>
        <end position="271"/>
    </location>
</feature>
<proteinExistence type="predicted"/>
<keyword evidence="1" id="KW-1133">Transmembrane helix</keyword>
<keyword evidence="1" id="KW-0812">Transmembrane</keyword>
<dbReference type="GO" id="GO:0000932">
    <property type="term" value="C:P-body"/>
    <property type="evidence" value="ECO:0007669"/>
    <property type="project" value="TreeGrafter"/>
</dbReference>
<evidence type="ECO:0000313" key="5">
    <source>
        <dbReference type="Proteomes" id="UP000325440"/>
    </source>
</evidence>
<organism evidence="4 5">
    <name type="scientific">Cinara cedri</name>
    <dbReference type="NCBI Taxonomy" id="506608"/>
    <lineage>
        <taxon>Eukaryota</taxon>
        <taxon>Metazoa</taxon>
        <taxon>Ecdysozoa</taxon>
        <taxon>Arthropoda</taxon>
        <taxon>Hexapoda</taxon>
        <taxon>Insecta</taxon>
        <taxon>Pterygota</taxon>
        <taxon>Neoptera</taxon>
        <taxon>Paraneoptera</taxon>
        <taxon>Hemiptera</taxon>
        <taxon>Sternorrhyncha</taxon>
        <taxon>Aphidomorpha</taxon>
        <taxon>Aphidoidea</taxon>
        <taxon>Aphididae</taxon>
        <taxon>Lachninae</taxon>
        <taxon>Cinara</taxon>
    </lineage>
</organism>
<dbReference type="OrthoDB" id="6626434at2759"/>
<gene>
    <name evidence="4" type="ORF">CINCED_3A013443</name>
</gene>
<dbReference type="InterPro" id="IPR040398">
    <property type="entry name" value="Not1"/>
</dbReference>
<dbReference type="Proteomes" id="UP000325440">
    <property type="component" value="Unassembled WGS sequence"/>
</dbReference>
<reference evidence="4 5" key="1">
    <citation type="submission" date="2019-08" db="EMBL/GenBank/DDBJ databases">
        <authorList>
            <person name="Alioto T."/>
            <person name="Alioto T."/>
            <person name="Gomez Garrido J."/>
        </authorList>
    </citation>
    <scope>NUCLEOTIDE SEQUENCE [LARGE SCALE GENOMIC DNA]</scope>
</reference>
<evidence type="ECO:0000259" key="3">
    <source>
        <dbReference type="Pfam" id="PF16417"/>
    </source>
</evidence>
<evidence type="ECO:0000313" key="4">
    <source>
        <dbReference type="EMBL" id="VVC25657.1"/>
    </source>
</evidence>
<dbReference type="Gene3D" id="1.25.40.840">
    <property type="entry name" value="CCR4-NOT transcription complex subunit 1 TTP binding domain"/>
    <property type="match status" value="1"/>
</dbReference>
<accession>A0A5E4M709</accession>
<dbReference type="InterPro" id="IPR038535">
    <property type="entry name" value="CNOT1_TTP_bind_sf"/>
</dbReference>
<dbReference type="GO" id="GO:0017148">
    <property type="term" value="P:negative regulation of translation"/>
    <property type="evidence" value="ECO:0007669"/>
    <property type="project" value="InterPro"/>
</dbReference>
<dbReference type="GO" id="GO:0030015">
    <property type="term" value="C:CCR4-NOT core complex"/>
    <property type="evidence" value="ECO:0007669"/>
    <property type="project" value="InterPro"/>
</dbReference>
<dbReference type="InterPro" id="IPR032193">
    <property type="entry name" value="CNOT1_TTP_bind"/>
</dbReference>
<dbReference type="AlphaFoldDB" id="A0A5E4M709"/>
<feature type="transmembrane region" description="Helical" evidence="1">
    <location>
        <begin position="18"/>
        <end position="37"/>
    </location>
</feature>
<evidence type="ECO:0000256" key="1">
    <source>
        <dbReference type="SAM" id="Phobius"/>
    </source>
</evidence>
<dbReference type="Pfam" id="PF16415">
    <property type="entry name" value="CNOT1_CAF1_bind"/>
    <property type="match status" value="1"/>
</dbReference>
<dbReference type="Pfam" id="PF16417">
    <property type="entry name" value="CNOT1_TTP_bind"/>
    <property type="match status" value="1"/>
</dbReference>
<name>A0A5E4M709_9HEMI</name>
<protein>
    <submittedName>
        <fullName evidence="4">CCR4-NOT transcription complex subunit 1, CAF1-binding domain,CCR4-NOT transcription complex subunit 1</fullName>
    </submittedName>
</protein>
<keyword evidence="5" id="KW-1185">Reference proteome</keyword>
<feature type="domain" description="CCR4-NOT transcription complex subunit 1 CAF1-binding" evidence="2">
    <location>
        <begin position="372"/>
        <end position="593"/>
    </location>
</feature>
<evidence type="ECO:0000259" key="2">
    <source>
        <dbReference type="Pfam" id="PF16415"/>
    </source>
</evidence>
<dbReference type="GO" id="GO:0060090">
    <property type="term" value="F:molecular adaptor activity"/>
    <property type="evidence" value="ECO:0007669"/>
    <property type="project" value="TreeGrafter"/>
</dbReference>
<dbReference type="GO" id="GO:0000288">
    <property type="term" value="P:nuclear-transcribed mRNA catabolic process, deadenylation-dependent decay"/>
    <property type="evidence" value="ECO:0007669"/>
    <property type="project" value="TreeGrafter"/>
</dbReference>
<dbReference type="PANTHER" id="PTHR13162:SF8">
    <property type="entry name" value="CCR4-NOT TRANSCRIPTION COMPLEX SUBUNIT 1"/>
    <property type="match status" value="1"/>
</dbReference>
<keyword evidence="1" id="KW-0472">Membrane</keyword>
<dbReference type="PANTHER" id="PTHR13162">
    <property type="entry name" value="CCR4-NOT TRANSCRIPTION COMPLEX"/>
    <property type="match status" value="1"/>
</dbReference>
<dbReference type="Gene3D" id="1.25.40.180">
    <property type="match status" value="1"/>
</dbReference>
<dbReference type="EMBL" id="CABPRJ010000017">
    <property type="protein sequence ID" value="VVC25657.1"/>
    <property type="molecule type" value="Genomic_DNA"/>
</dbReference>
<sequence>MTLSCYIMCERPNCNRTMLWRLILIIRTILQVLFDIITRMVTDSINILYDMSEVVTSANSPTTFPPPTYCTSQFSNAIGSSADRQLSGPSDVIIQPEQVKPSSIETDVSIPSIVKRSIPDMSRTVYDNELEDGPTIHAQRLHNLDVQQTPLINEFQCLRINSVKEIFCCMLRNLFKEYNVFPAYSERELILTAHLFICVKECGLISNDKDLRYAICCVLDALKKNPNLKIYDFGIATLDQFRNHQFRTHICKIPHFQQFQPHLIELLNANTTNIYCTLMVKESRKKAIEKHEKVVIPAENVQNNIANRTQIDDTLLVKYSRKKEIEKVNEIILLTKNVKDKLLNTTHIDNNLLVKVNRKNKKRVIEKYDKIVVPDGNVQNKIAFIFNNLSELSLQTKCNEIKNIITEEFLPWFSNYLVMKRVTNEFNFHTLYFNCLDCLKNEALNSLIISETVKNIKVLLKRDKRKVNSSFKPILKNLGHWLGLITLSKNKPISSNDINFKMLLVEAFNKGDQELLITIPFIAKVIESCAKSKLFKPRNPWTMSIMNCLSELHQEPDLKLTLKFEIEVLCKTLNIELKDLKPEYVLRDPEITKKLVPQLFNGEDPKP</sequence>
<dbReference type="InterPro" id="IPR032191">
    <property type="entry name" value="CNOT1_CAF1_bind"/>
</dbReference>